<dbReference type="Proteomes" id="UP000190140">
    <property type="component" value="Unassembled WGS sequence"/>
</dbReference>
<organism evidence="3 4">
    <name type="scientific">Alkalithermobacter paradoxus</name>
    <dbReference type="NCBI Taxonomy" id="29349"/>
    <lineage>
        <taxon>Bacteria</taxon>
        <taxon>Bacillati</taxon>
        <taxon>Bacillota</taxon>
        <taxon>Clostridia</taxon>
        <taxon>Peptostreptococcales</taxon>
        <taxon>Tepidibacteraceae</taxon>
        <taxon>Alkalithermobacter</taxon>
    </lineage>
</organism>
<dbReference type="Pfam" id="PF20250">
    <property type="entry name" value="FapA_N"/>
    <property type="match status" value="1"/>
</dbReference>
<feature type="domain" description="Flagellar Assembly Protein A N-terminal region" evidence="2">
    <location>
        <begin position="24"/>
        <end position="188"/>
    </location>
</feature>
<dbReference type="EMBL" id="MZGW01000001">
    <property type="protein sequence ID" value="OPJ57116.1"/>
    <property type="molecule type" value="Genomic_DNA"/>
</dbReference>
<evidence type="ECO:0000256" key="1">
    <source>
        <dbReference type="SAM" id="Coils"/>
    </source>
</evidence>
<keyword evidence="4" id="KW-1185">Reference proteome</keyword>
<dbReference type="RefSeq" id="WP_079410719.1">
    <property type="nucleotide sequence ID" value="NZ_MZGW01000001.1"/>
</dbReference>
<name>A0A1V4IB09_9FIRM</name>
<evidence type="ECO:0000313" key="4">
    <source>
        <dbReference type="Proteomes" id="UP000190140"/>
    </source>
</evidence>
<dbReference type="PANTHER" id="PTHR38032">
    <property type="entry name" value="POLYMERASE-RELATED"/>
    <property type="match status" value="1"/>
</dbReference>
<reference evidence="3 4" key="1">
    <citation type="submission" date="2017-03" db="EMBL/GenBank/DDBJ databases">
        <title>Genome sequence of Clostridium thermoalcaliphilum DSM 7309.</title>
        <authorList>
            <person name="Poehlein A."/>
            <person name="Daniel R."/>
        </authorList>
    </citation>
    <scope>NUCLEOTIDE SEQUENCE [LARGE SCALE GENOMIC DNA]</scope>
    <source>
        <strain evidence="3 4">DSM 7309</strain>
    </source>
</reference>
<evidence type="ECO:0000259" key="2">
    <source>
        <dbReference type="Pfam" id="PF20250"/>
    </source>
</evidence>
<dbReference type="InterPro" id="IPR005646">
    <property type="entry name" value="FapA"/>
</dbReference>
<evidence type="ECO:0000313" key="3">
    <source>
        <dbReference type="EMBL" id="OPJ57116.1"/>
    </source>
</evidence>
<dbReference type="InterPro" id="IPR046866">
    <property type="entry name" value="FapA_N"/>
</dbReference>
<proteinExistence type="predicted"/>
<dbReference type="Pfam" id="PF03961">
    <property type="entry name" value="FapA"/>
    <property type="match status" value="1"/>
</dbReference>
<dbReference type="InterPro" id="IPR046865">
    <property type="entry name" value="FapA_b_solenoid"/>
</dbReference>
<comment type="caution">
    <text evidence="3">The sequence shown here is derived from an EMBL/GenBank/DDBJ whole genome shotgun (WGS) entry which is preliminary data.</text>
</comment>
<dbReference type="STRING" id="29349.CLOTH_03990"/>
<keyword evidence="1" id="KW-0175">Coiled coil</keyword>
<accession>A0A1V4IB09</accession>
<dbReference type="PANTHER" id="PTHR38032:SF1">
    <property type="entry name" value="RNA-BINDING PROTEIN KHPB N-TERMINAL DOMAIN-CONTAINING PROTEIN"/>
    <property type="match status" value="1"/>
</dbReference>
<sequence length="468" mass="51524">MSSKGNISVVEKYNGFELVLSTIDNMMQAYLTIKSYNANTCVTIDEILNFLEKNKITYGVNEPLLNVIVANKMYNSPINIAQGLKPVKGEDGFIKYFFNTNKQLKALTCENGKVDFKELGYVENIEKNAILAEKVPPKKGTNGINVLGEVVEAPLGKDVAFKLGKNVKLSEDGIHVISMCAGRIDFKDGRIGINTVLTIPGNIDASTGNIRFNGDIVINGDIKTGFIVEADGNIEVNGVIEGAIIKAKGNLIVKGGIQGNDKANIYSEGNIICKYIENAKIICEGDITTDFIIHGIIICGNDLNVIGKKGLIVGGQVRVKNQIIANTIGSPMETATYIEVGINPKLKLKRDSYNEEKLIIEKNLKNILYTINSLKDMMKKAALSQEKKQLLTKSIDAYKELTQKLELINKEIKLLEEEIINLKCGKIIVKNEIYPGCKIVIGRNTKYINERTSTVQICIEEGQIVTRS</sequence>
<dbReference type="AlphaFoldDB" id="A0A1V4IB09"/>
<feature type="coiled-coil region" evidence="1">
    <location>
        <begin position="391"/>
        <end position="425"/>
    </location>
</feature>
<gene>
    <name evidence="3" type="ORF">CLOTH_03990</name>
</gene>
<protein>
    <recommendedName>
        <fullName evidence="2">Flagellar Assembly Protein A N-terminal region domain-containing protein</fullName>
    </recommendedName>
</protein>
<dbReference type="OrthoDB" id="9816426at2"/>